<dbReference type="STRING" id="871741.SAMN05192570_1829"/>
<dbReference type="Proteomes" id="UP000198788">
    <property type="component" value="Unassembled WGS sequence"/>
</dbReference>
<dbReference type="RefSeq" id="WP_092309257.1">
    <property type="nucleotide sequence ID" value="NZ_FOZV01000003.1"/>
</dbReference>
<evidence type="ECO:0000313" key="3">
    <source>
        <dbReference type="Proteomes" id="UP000198788"/>
    </source>
</evidence>
<keyword evidence="1" id="KW-0472">Membrane</keyword>
<name>A0A1I6QHA1_9CAUL</name>
<dbReference type="AlphaFoldDB" id="A0A1I6QHA1"/>
<keyword evidence="3" id="KW-1185">Reference proteome</keyword>
<feature type="transmembrane region" description="Helical" evidence="1">
    <location>
        <begin position="45"/>
        <end position="64"/>
    </location>
</feature>
<gene>
    <name evidence="2" type="ORF">SAMN05192570_1829</name>
</gene>
<evidence type="ECO:0000256" key="1">
    <source>
        <dbReference type="SAM" id="Phobius"/>
    </source>
</evidence>
<organism evidence="2 3">
    <name type="scientific">Brevundimonas viscosa</name>
    <dbReference type="NCBI Taxonomy" id="871741"/>
    <lineage>
        <taxon>Bacteria</taxon>
        <taxon>Pseudomonadati</taxon>
        <taxon>Pseudomonadota</taxon>
        <taxon>Alphaproteobacteria</taxon>
        <taxon>Caulobacterales</taxon>
        <taxon>Caulobacteraceae</taxon>
        <taxon>Brevundimonas</taxon>
    </lineage>
</organism>
<sequence length="76" mass="8106">MLDWVGLEARIRRLRADAFYYIGALMIAGALLMFLAALLAGQLTWPIAGIVAANIGGGGATHLIGRWLRARQGRAG</sequence>
<feature type="transmembrane region" description="Helical" evidence="1">
    <location>
        <begin position="18"/>
        <end position="39"/>
    </location>
</feature>
<proteinExistence type="predicted"/>
<accession>A0A1I6QHA1</accession>
<dbReference type="EMBL" id="FOZV01000003">
    <property type="protein sequence ID" value="SFS51849.1"/>
    <property type="molecule type" value="Genomic_DNA"/>
</dbReference>
<keyword evidence="1" id="KW-0812">Transmembrane</keyword>
<keyword evidence="1" id="KW-1133">Transmembrane helix</keyword>
<protein>
    <submittedName>
        <fullName evidence="2">Uncharacterized protein</fullName>
    </submittedName>
</protein>
<reference evidence="3" key="1">
    <citation type="submission" date="2016-10" db="EMBL/GenBank/DDBJ databases">
        <authorList>
            <person name="Varghese N."/>
            <person name="Submissions S."/>
        </authorList>
    </citation>
    <scope>NUCLEOTIDE SEQUENCE [LARGE SCALE GENOMIC DNA]</scope>
    <source>
        <strain evidence="3">CGMCC 1.10683</strain>
    </source>
</reference>
<evidence type="ECO:0000313" key="2">
    <source>
        <dbReference type="EMBL" id="SFS51849.1"/>
    </source>
</evidence>